<dbReference type="SUPFAM" id="SSF103473">
    <property type="entry name" value="MFS general substrate transporter"/>
    <property type="match status" value="1"/>
</dbReference>
<dbReference type="EMBL" id="JH817775">
    <property type="protein sequence ID" value="EKC28602.1"/>
    <property type="molecule type" value="Genomic_DNA"/>
</dbReference>
<dbReference type="PANTHER" id="PTHR23507:SF1">
    <property type="entry name" value="FI18259P1-RELATED"/>
    <property type="match status" value="1"/>
</dbReference>
<dbReference type="GO" id="GO:0016020">
    <property type="term" value="C:membrane"/>
    <property type="evidence" value="ECO:0007669"/>
    <property type="project" value="UniProtKB-SubCell"/>
</dbReference>
<name>K1PW98_MAGGI</name>
<proteinExistence type="predicted"/>
<keyword evidence="4" id="KW-0472">Membrane</keyword>
<gene>
    <name evidence="5" type="ORF">CGI_10003437</name>
</gene>
<keyword evidence="3" id="KW-1133">Transmembrane helix</keyword>
<dbReference type="PANTHER" id="PTHR23507">
    <property type="entry name" value="ZGC:174356"/>
    <property type="match status" value="1"/>
</dbReference>
<sequence>MGDIFAVFQIALSYVSDITEGTERRTVGIAFVELFVGIGTLLGGVIAGYLIQSVGYIWTLSIATIVKCANLVNILLLPSTIPPTKTPWSIKETIGSLKESFQFYYSRQFAGTRWKYNLSLAIFIIVNMATIGRDAPVFGFGLFLGPVTVRAIMSVETPSNKQGALYGGLAAIQTVFTYFGAMVFNAIYKNTVQTNKRIFLIVIIALLIVALILSAVMYMKSRSRSKKYAIPSKEIYIKSTENTKGY</sequence>
<evidence type="ECO:0000313" key="5">
    <source>
        <dbReference type="EMBL" id="EKC28602.1"/>
    </source>
</evidence>
<dbReference type="HOGENOM" id="CLU_1130014_0_0_1"/>
<dbReference type="GO" id="GO:0022857">
    <property type="term" value="F:transmembrane transporter activity"/>
    <property type="evidence" value="ECO:0007669"/>
    <property type="project" value="InterPro"/>
</dbReference>
<protein>
    <recommendedName>
        <fullName evidence="6">Major facilitator superfamily (MFS) profile domain-containing protein</fullName>
    </recommendedName>
</protein>
<evidence type="ECO:0000256" key="3">
    <source>
        <dbReference type="ARBA" id="ARBA00022989"/>
    </source>
</evidence>
<dbReference type="Pfam" id="PF07690">
    <property type="entry name" value="MFS_1"/>
    <property type="match status" value="1"/>
</dbReference>
<dbReference type="InParanoid" id="K1PW98"/>
<dbReference type="Gene3D" id="1.20.1250.20">
    <property type="entry name" value="MFS general substrate transporter like domains"/>
    <property type="match status" value="1"/>
</dbReference>
<dbReference type="InterPro" id="IPR011701">
    <property type="entry name" value="MFS"/>
</dbReference>
<evidence type="ECO:0000256" key="2">
    <source>
        <dbReference type="ARBA" id="ARBA00022692"/>
    </source>
</evidence>
<evidence type="ECO:0000256" key="4">
    <source>
        <dbReference type="ARBA" id="ARBA00023136"/>
    </source>
</evidence>
<keyword evidence="2" id="KW-0812">Transmembrane</keyword>
<evidence type="ECO:0008006" key="6">
    <source>
        <dbReference type="Google" id="ProtNLM"/>
    </source>
</evidence>
<dbReference type="InterPro" id="IPR036259">
    <property type="entry name" value="MFS_trans_sf"/>
</dbReference>
<accession>K1PW98</accession>
<evidence type="ECO:0000256" key="1">
    <source>
        <dbReference type="ARBA" id="ARBA00004141"/>
    </source>
</evidence>
<dbReference type="AlphaFoldDB" id="K1PW98"/>
<reference evidence="5" key="1">
    <citation type="journal article" date="2012" name="Nature">
        <title>The oyster genome reveals stress adaptation and complexity of shell formation.</title>
        <authorList>
            <person name="Zhang G."/>
            <person name="Fang X."/>
            <person name="Guo X."/>
            <person name="Li L."/>
            <person name="Luo R."/>
            <person name="Xu F."/>
            <person name="Yang P."/>
            <person name="Zhang L."/>
            <person name="Wang X."/>
            <person name="Qi H."/>
            <person name="Xiong Z."/>
            <person name="Que H."/>
            <person name="Xie Y."/>
            <person name="Holland P.W."/>
            <person name="Paps J."/>
            <person name="Zhu Y."/>
            <person name="Wu F."/>
            <person name="Chen Y."/>
            <person name="Wang J."/>
            <person name="Peng C."/>
            <person name="Meng J."/>
            <person name="Yang L."/>
            <person name="Liu J."/>
            <person name="Wen B."/>
            <person name="Zhang N."/>
            <person name="Huang Z."/>
            <person name="Zhu Q."/>
            <person name="Feng Y."/>
            <person name="Mount A."/>
            <person name="Hedgecock D."/>
            <person name="Xu Z."/>
            <person name="Liu Y."/>
            <person name="Domazet-Loso T."/>
            <person name="Du Y."/>
            <person name="Sun X."/>
            <person name="Zhang S."/>
            <person name="Liu B."/>
            <person name="Cheng P."/>
            <person name="Jiang X."/>
            <person name="Li J."/>
            <person name="Fan D."/>
            <person name="Wang W."/>
            <person name="Fu W."/>
            <person name="Wang T."/>
            <person name="Wang B."/>
            <person name="Zhang J."/>
            <person name="Peng Z."/>
            <person name="Li Y."/>
            <person name="Li N."/>
            <person name="Wang J."/>
            <person name="Chen M."/>
            <person name="He Y."/>
            <person name="Tan F."/>
            <person name="Song X."/>
            <person name="Zheng Q."/>
            <person name="Huang R."/>
            <person name="Yang H."/>
            <person name="Du X."/>
            <person name="Chen L."/>
            <person name="Yang M."/>
            <person name="Gaffney P.M."/>
            <person name="Wang S."/>
            <person name="Luo L."/>
            <person name="She Z."/>
            <person name="Ming Y."/>
            <person name="Huang W."/>
            <person name="Zhang S."/>
            <person name="Huang B."/>
            <person name="Zhang Y."/>
            <person name="Qu T."/>
            <person name="Ni P."/>
            <person name="Miao G."/>
            <person name="Wang J."/>
            <person name="Wang Q."/>
            <person name="Steinberg C.E."/>
            <person name="Wang H."/>
            <person name="Li N."/>
            <person name="Qian L."/>
            <person name="Zhang G."/>
            <person name="Li Y."/>
            <person name="Yang H."/>
            <person name="Liu X."/>
            <person name="Wang J."/>
            <person name="Yin Y."/>
            <person name="Wang J."/>
        </authorList>
    </citation>
    <scope>NUCLEOTIDE SEQUENCE [LARGE SCALE GENOMIC DNA]</scope>
    <source>
        <strain evidence="5">05x7-T-G4-1.051#20</strain>
    </source>
</reference>
<comment type="subcellular location">
    <subcellularLocation>
        <location evidence="1">Membrane</location>
        <topology evidence="1">Multi-pass membrane protein</topology>
    </subcellularLocation>
</comment>
<organism evidence="5">
    <name type="scientific">Magallana gigas</name>
    <name type="common">Pacific oyster</name>
    <name type="synonym">Crassostrea gigas</name>
    <dbReference type="NCBI Taxonomy" id="29159"/>
    <lineage>
        <taxon>Eukaryota</taxon>
        <taxon>Metazoa</taxon>
        <taxon>Spiralia</taxon>
        <taxon>Lophotrochozoa</taxon>
        <taxon>Mollusca</taxon>
        <taxon>Bivalvia</taxon>
        <taxon>Autobranchia</taxon>
        <taxon>Pteriomorphia</taxon>
        <taxon>Ostreida</taxon>
        <taxon>Ostreoidea</taxon>
        <taxon>Ostreidae</taxon>
        <taxon>Magallana</taxon>
    </lineage>
</organism>